<gene>
    <name evidence="2" type="ORF">UFOPK2786_00559</name>
</gene>
<name>A0A6J6SR44_9ZZZZ</name>
<dbReference type="EMBL" id="CAEZYW010000064">
    <property type="protein sequence ID" value="CAB4737254.1"/>
    <property type="molecule type" value="Genomic_DNA"/>
</dbReference>
<dbReference type="AlphaFoldDB" id="A0A6J6SR44"/>
<accession>A0A6J6SR44</accession>
<reference evidence="2" key="1">
    <citation type="submission" date="2020-05" db="EMBL/GenBank/DDBJ databases">
        <authorList>
            <person name="Chiriac C."/>
            <person name="Salcher M."/>
            <person name="Ghai R."/>
            <person name="Kavagutti S V."/>
        </authorList>
    </citation>
    <scope>NUCLEOTIDE SEQUENCE</scope>
</reference>
<feature type="region of interest" description="Disordered" evidence="1">
    <location>
        <begin position="1"/>
        <end position="24"/>
    </location>
</feature>
<evidence type="ECO:0000313" key="2">
    <source>
        <dbReference type="EMBL" id="CAB4737254.1"/>
    </source>
</evidence>
<proteinExistence type="predicted"/>
<sequence>MRERELNAGELDPHQIRPDDRRGVAHCDAEPGISEVLNGRTEVDVLPGMLGKDPLQPVDEPEGGMGCAPCLLGYGFEVEVFDPGVHPQFIGNPGWDEPEILLRLSECGEDVEPRLKSMGFAEDGVEGRCRPRVTVERRFS</sequence>
<protein>
    <submittedName>
        <fullName evidence="2">Unannotated protein</fullName>
    </submittedName>
</protein>
<organism evidence="2">
    <name type="scientific">freshwater metagenome</name>
    <dbReference type="NCBI Taxonomy" id="449393"/>
    <lineage>
        <taxon>unclassified sequences</taxon>
        <taxon>metagenomes</taxon>
        <taxon>ecological metagenomes</taxon>
    </lineage>
</organism>
<evidence type="ECO:0000256" key="1">
    <source>
        <dbReference type="SAM" id="MobiDB-lite"/>
    </source>
</evidence>